<evidence type="ECO:0000313" key="3">
    <source>
        <dbReference type="EMBL" id="ALV43241.1"/>
    </source>
</evidence>
<feature type="region of interest" description="Disordered" evidence="2">
    <location>
        <begin position="52"/>
        <end position="89"/>
    </location>
</feature>
<sequence>MSHQNFDSLPSVPVAAAPAKRPFYKKKRFVIPAGVLLLGLVMGSCSNGSKPVADSSPIASADASSAPAEAAAQPAAAPPSAAPAPAAPTGPAVGTPFTVKMRNGDVARITIVSAVRTDTVTTTAFASPPKNGTYLLLDVLWETEAGKTSSNPFYFSAKDESGRKADLSMFADNQLGSGDVLPGDKSRGFIAFDMAPGAATVMITDPLMQEAARIQIPG</sequence>
<keyword evidence="1" id="KW-0732">Signal</keyword>
<dbReference type="AlphaFoldDB" id="A0A0U3FHT8"/>
<evidence type="ECO:0008006" key="5">
    <source>
        <dbReference type="Google" id="ProtNLM"/>
    </source>
</evidence>
<dbReference type="KEGG" id="psul:AU252_20475"/>
<organism evidence="3">
    <name type="scientific">Pseudarthrobacter sulfonivorans</name>
    <dbReference type="NCBI Taxonomy" id="121292"/>
    <lineage>
        <taxon>Bacteria</taxon>
        <taxon>Bacillati</taxon>
        <taxon>Actinomycetota</taxon>
        <taxon>Actinomycetes</taxon>
        <taxon>Micrococcales</taxon>
        <taxon>Micrococcaceae</taxon>
        <taxon>Pseudarthrobacter</taxon>
    </lineage>
</organism>
<dbReference type="Proteomes" id="UP000065151">
    <property type="component" value="Chromosome"/>
</dbReference>
<proteinExistence type="predicted"/>
<evidence type="ECO:0000256" key="2">
    <source>
        <dbReference type="SAM" id="MobiDB-lite"/>
    </source>
</evidence>
<protein>
    <recommendedName>
        <fullName evidence="5">DUF4352 domain-containing protein</fullName>
    </recommendedName>
</protein>
<dbReference type="Gene3D" id="2.60.40.1240">
    <property type="match status" value="1"/>
</dbReference>
<dbReference type="EMBL" id="CP013747">
    <property type="protein sequence ID" value="ALV43241.1"/>
    <property type="molecule type" value="Genomic_DNA"/>
</dbReference>
<dbReference type="InterPro" id="IPR029050">
    <property type="entry name" value="Immunoprotect_excell_Ig-like"/>
</dbReference>
<feature type="compositionally biased region" description="Low complexity" evidence="2">
    <location>
        <begin position="52"/>
        <end position="75"/>
    </location>
</feature>
<feature type="compositionally biased region" description="Pro residues" evidence="2">
    <location>
        <begin position="76"/>
        <end position="88"/>
    </location>
</feature>
<reference evidence="3 4" key="1">
    <citation type="submission" date="2015-12" db="EMBL/GenBank/DDBJ databases">
        <authorList>
            <person name="Shamseldin A."/>
            <person name="Moawad H."/>
            <person name="Abd El-Rahim W.M."/>
            <person name="Sadowsky M.J."/>
        </authorList>
    </citation>
    <scope>NUCLEOTIDE SEQUENCE [LARGE SCALE GENOMIC DNA]</scope>
    <source>
        <strain evidence="3 4">Ar51</strain>
    </source>
</reference>
<evidence type="ECO:0000256" key="1">
    <source>
        <dbReference type="ARBA" id="ARBA00022729"/>
    </source>
</evidence>
<name>A0A0U3FHT8_9MICC</name>
<accession>A0A0U3FHT8</accession>
<evidence type="ECO:0000313" key="4">
    <source>
        <dbReference type="Proteomes" id="UP000065151"/>
    </source>
</evidence>
<gene>
    <name evidence="3" type="ORF">AU252_20475</name>
</gene>